<dbReference type="Proteomes" id="UP001176961">
    <property type="component" value="Unassembled WGS sequence"/>
</dbReference>
<comment type="caution">
    <text evidence="2">The sequence shown here is derived from an EMBL/GenBank/DDBJ whole genome shotgun (WGS) entry which is preliminary data.</text>
</comment>
<dbReference type="AlphaFoldDB" id="A0AA36DRT2"/>
<organism evidence="2 3">
    <name type="scientific">Cylicocyclus nassatus</name>
    <name type="common">Nematode worm</name>
    <dbReference type="NCBI Taxonomy" id="53992"/>
    <lineage>
        <taxon>Eukaryota</taxon>
        <taxon>Metazoa</taxon>
        <taxon>Ecdysozoa</taxon>
        <taxon>Nematoda</taxon>
        <taxon>Chromadorea</taxon>
        <taxon>Rhabditida</taxon>
        <taxon>Rhabditina</taxon>
        <taxon>Rhabditomorpha</taxon>
        <taxon>Strongyloidea</taxon>
        <taxon>Strongylidae</taxon>
        <taxon>Cylicocyclus</taxon>
    </lineage>
</organism>
<feature type="compositionally biased region" description="Basic and acidic residues" evidence="1">
    <location>
        <begin position="101"/>
        <end position="118"/>
    </location>
</feature>
<name>A0AA36DRT2_CYLNA</name>
<evidence type="ECO:0000313" key="3">
    <source>
        <dbReference type="Proteomes" id="UP001176961"/>
    </source>
</evidence>
<evidence type="ECO:0000256" key="1">
    <source>
        <dbReference type="SAM" id="MobiDB-lite"/>
    </source>
</evidence>
<dbReference type="EMBL" id="CATQJL010000001">
    <property type="protein sequence ID" value="CAJ0591584.1"/>
    <property type="molecule type" value="Genomic_DNA"/>
</dbReference>
<protein>
    <submittedName>
        <fullName evidence="2">Uncharacterized protein</fullName>
    </submittedName>
</protein>
<accession>A0AA36DRT2</accession>
<proteinExistence type="predicted"/>
<feature type="region of interest" description="Disordered" evidence="1">
    <location>
        <begin position="91"/>
        <end position="118"/>
    </location>
</feature>
<sequence>MSLTRLYWRSRKLAGTRESFPPPTTTSCTPFAAPVIQPAFISPPNLFLLLPTDEAERNKQFWHDCSVIHLKCTPIMKMGMDDAEEATVREDVSNQKRSWSPRHEAAVRTHFAERPELN</sequence>
<evidence type="ECO:0000313" key="2">
    <source>
        <dbReference type="EMBL" id="CAJ0591584.1"/>
    </source>
</evidence>
<reference evidence="2" key="1">
    <citation type="submission" date="2023-07" db="EMBL/GenBank/DDBJ databases">
        <authorList>
            <consortium name="CYATHOMIX"/>
        </authorList>
    </citation>
    <scope>NUCLEOTIDE SEQUENCE</scope>
    <source>
        <strain evidence="2">N/A</strain>
    </source>
</reference>
<keyword evidence="3" id="KW-1185">Reference proteome</keyword>
<gene>
    <name evidence="2" type="ORF">CYNAS_LOCUS3567</name>
</gene>